<dbReference type="STRING" id="381764.Fnod_1073"/>
<dbReference type="InterPro" id="IPR043128">
    <property type="entry name" value="Rev_trsase/Diguanyl_cyclase"/>
</dbReference>
<proteinExistence type="predicted"/>
<feature type="domain" description="GGDEF" evidence="1">
    <location>
        <begin position="157"/>
        <end position="275"/>
    </location>
</feature>
<dbReference type="GO" id="GO:1902201">
    <property type="term" value="P:negative regulation of bacterial-type flagellum-dependent cell motility"/>
    <property type="evidence" value="ECO:0007669"/>
    <property type="project" value="TreeGrafter"/>
</dbReference>
<dbReference type="GO" id="GO:0043709">
    <property type="term" value="P:cell adhesion involved in single-species biofilm formation"/>
    <property type="evidence" value="ECO:0007669"/>
    <property type="project" value="TreeGrafter"/>
</dbReference>
<gene>
    <name evidence="2" type="ordered locus">Fnod_1073</name>
</gene>
<evidence type="ECO:0000259" key="1">
    <source>
        <dbReference type="PROSITE" id="PS50887"/>
    </source>
</evidence>
<dbReference type="InterPro" id="IPR029787">
    <property type="entry name" value="Nucleotide_cyclase"/>
</dbReference>
<keyword evidence="3" id="KW-1185">Reference proteome</keyword>
<dbReference type="PANTHER" id="PTHR45138:SF6">
    <property type="entry name" value="DIGUANYLATE CYCLASE DGCN"/>
    <property type="match status" value="1"/>
</dbReference>
<evidence type="ECO:0000313" key="3">
    <source>
        <dbReference type="Proteomes" id="UP000002415"/>
    </source>
</evidence>
<dbReference type="NCBIfam" id="TIGR00254">
    <property type="entry name" value="GGDEF"/>
    <property type="match status" value="1"/>
</dbReference>
<evidence type="ECO:0000313" key="2">
    <source>
        <dbReference type="EMBL" id="ABS60921.1"/>
    </source>
</evidence>
<dbReference type="SMART" id="SM00267">
    <property type="entry name" value="GGDEF"/>
    <property type="match status" value="1"/>
</dbReference>
<protein>
    <submittedName>
        <fullName evidence="2">Diguanylate cyclase</fullName>
    </submittedName>
</protein>
<accession>A7HLY8</accession>
<dbReference type="Proteomes" id="UP000002415">
    <property type="component" value="Chromosome"/>
</dbReference>
<dbReference type="GO" id="GO:0052621">
    <property type="term" value="F:diguanylate cyclase activity"/>
    <property type="evidence" value="ECO:0007669"/>
    <property type="project" value="TreeGrafter"/>
</dbReference>
<organism evidence="2 3">
    <name type="scientific">Fervidobacterium nodosum (strain ATCC 35602 / DSM 5306 / Rt17-B1)</name>
    <dbReference type="NCBI Taxonomy" id="381764"/>
    <lineage>
        <taxon>Bacteria</taxon>
        <taxon>Thermotogati</taxon>
        <taxon>Thermotogota</taxon>
        <taxon>Thermotogae</taxon>
        <taxon>Thermotogales</taxon>
        <taxon>Fervidobacteriaceae</taxon>
        <taxon>Fervidobacterium</taxon>
    </lineage>
</organism>
<dbReference type="PANTHER" id="PTHR45138">
    <property type="entry name" value="REGULATORY COMPONENTS OF SENSORY TRANSDUCTION SYSTEM"/>
    <property type="match status" value="1"/>
</dbReference>
<reference evidence="2 3" key="1">
    <citation type="submission" date="2007-07" db="EMBL/GenBank/DDBJ databases">
        <title>Complete sequence of Fervidobacterium nodosum Rt17-B1.</title>
        <authorList>
            <consortium name="US DOE Joint Genome Institute"/>
            <person name="Copeland A."/>
            <person name="Lucas S."/>
            <person name="Lapidus A."/>
            <person name="Barry K."/>
            <person name="Glavina del Rio T."/>
            <person name="Dalin E."/>
            <person name="Tice H."/>
            <person name="Pitluck S."/>
            <person name="Saunders E."/>
            <person name="Brettin T."/>
            <person name="Bruce D."/>
            <person name="Detter J.C."/>
            <person name="Han C."/>
            <person name="Schmutz J."/>
            <person name="Larimer F."/>
            <person name="Land M."/>
            <person name="Hauser L."/>
            <person name="Kyrpides N."/>
            <person name="Mikhailova N."/>
            <person name="Nelson K."/>
            <person name="Gogarten J.P."/>
            <person name="Noll K."/>
            <person name="Richardson P."/>
        </authorList>
    </citation>
    <scope>NUCLEOTIDE SEQUENCE [LARGE SCALE GENOMIC DNA]</scope>
    <source>
        <strain evidence="3">ATCC 35602 / DSM 5306 / Rt17-B1</strain>
    </source>
</reference>
<name>A7HLY8_FERNB</name>
<dbReference type="RefSeq" id="WP_011994235.1">
    <property type="nucleotide sequence ID" value="NC_009718.1"/>
</dbReference>
<dbReference type="InterPro" id="IPR000160">
    <property type="entry name" value="GGDEF_dom"/>
</dbReference>
<sequence>MEKLLIFNDNTAKANKIQNTEYLKKNFLNIIKELIKTLNEVEFINKLASIIYLNTSVVGVRAMTDSYIKIIGKSCKISSSFQSDSLKLTIYHTDFSTQERDFISNIFEIAQTHLQNILYHNRSIYMLLRDQLTGAYTRQAGMEILSNIFESVKRNDRKGFLVFIDIDNLKEHNDKYGHTKGDQILKDFSKTCLNMIRKSDVLVRYGGDEFLLYIDSNEPEKVIERVKLTSIVEFSYGIVSLRNYNSLEEAIQSADLKMYESKKMNKADKKIIYQNLSS</sequence>
<dbReference type="KEGG" id="fno:Fnod_1073"/>
<dbReference type="SUPFAM" id="SSF55073">
    <property type="entry name" value="Nucleotide cyclase"/>
    <property type="match status" value="1"/>
</dbReference>
<dbReference type="InterPro" id="IPR050469">
    <property type="entry name" value="Diguanylate_Cyclase"/>
</dbReference>
<reference evidence="2 3" key="2">
    <citation type="journal article" date="2009" name="Proc. Natl. Acad. Sci. U.S.A.">
        <title>On the chimeric nature, thermophilic origin, and phylogenetic placement of the Thermotogales.</title>
        <authorList>
            <person name="Zhaxybayeva O."/>
            <person name="Swithers K.S."/>
            <person name="Lapierre P."/>
            <person name="Fournier G.P."/>
            <person name="Bickhart D.M."/>
            <person name="DeBoy R.T."/>
            <person name="Nelson K.E."/>
            <person name="Nesbo C.L."/>
            <person name="Doolittle W.F."/>
            <person name="Gogarten J.P."/>
            <person name="Noll K.M."/>
        </authorList>
    </citation>
    <scope>NUCLEOTIDE SEQUENCE [LARGE SCALE GENOMIC DNA]</scope>
    <source>
        <strain evidence="3">ATCC 35602 / DSM 5306 / Rt17-B1</strain>
    </source>
</reference>
<dbReference type="EMBL" id="CP000771">
    <property type="protein sequence ID" value="ABS60921.1"/>
    <property type="molecule type" value="Genomic_DNA"/>
</dbReference>
<dbReference type="OrthoDB" id="45260at2"/>
<dbReference type="CDD" id="cd01949">
    <property type="entry name" value="GGDEF"/>
    <property type="match status" value="1"/>
</dbReference>
<dbReference type="AlphaFoldDB" id="A7HLY8"/>
<dbReference type="HOGENOM" id="CLU_1030283_0_0_0"/>
<dbReference type="Pfam" id="PF00990">
    <property type="entry name" value="GGDEF"/>
    <property type="match status" value="1"/>
</dbReference>
<dbReference type="Gene3D" id="3.30.70.270">
    <property type="match status" value="1"/>
</dbReference>
<dbReference type="GO" id="GO:0005886">
    <property type="term" value="C:plasma membrane"/>
    <property type="evidence" value="ECO:0007669"/>
    <property type="project" value="TreeGrafter"/>
</dbReference>
<dbReference type="eggNOG" id="COG2199">
    <property type="taxonomic scope" value="Bacteria"/>
</dbReference>
<dbReference type="PROSITE" id="PS50887">
    <property type="entry name" value="GGDEF"/>
    <property type="match status" value="1"/>
</dbReference>